<sequence>MSPEKRHPVTWAPSKYSRNGLMISYVAANQHQRPRCPKGSAITCMHGGKIDGKDYVEIADPARRGIEKGGFGTGEICWDRTSEFKCCASEIRNNVALTDADGHRYITPDQAAQCRKLGPKSQD</sequence>
<dbReference type="EMBL" id="DS178268">
    <property type="protein sequence ID" value="EFP77516.2"/>
    <property type="molecule type" value="Genomic_DNA"/>
</dbReference>
<dbReference type="RefSeq" id="XP_003321935.2">
    <property type="nucleotide sequence ID" value="XM_003321887.2"/>
</dbReference>
<dbReference type="GeneID" id="10538555"/>
<evidence type="ECO:0000313" key="1">
    <source>
        <dbReference type="EMBL" id="EFP77516.2"/>
    </source>
</evidence>
<dbReference type="OrthoDB" id="2497503at2759"/>
<dbReference type="InParanoid" id="E3JZP1"/>
<evidence type="ECO:0000313" key="2">
    <source>
        <dbReference type="Proteomes" id="UP000008783"/>
    </source>
</evidence>
<dbReference type="Proteomes" id="UP000008783">
    <property type="component" value="Unassembled WGS sequence"/>
</dbReference>
<dbReference type="VEuPathDB" id="FungiDB:PGTG_03472"/>
<protein>
    <submittedName>
        <fullName evidence="1">Uncharacterized protein</fullName>
    </submittedName>
</protein>
<dbReference type="HOGENOM" id="CLU_2016376_0_0_1"/>
<gene>
    <name evidence="1" type="ORF">PGTG_03472</name>
</gene>
<dbReference type="AlphaFoldDB" id="E3JZP1"/>
<proteinExistence type="predicted"/>
<dbReference type="KEGG" id="pgr:PGTG_03472"/>
<organism evidence="1 2">
    <name type="scientific">Puccinia graminis f. sp. tritici (strain CRL 75-36-700-3 / race SCCL)</name>
    <name type="common">Black stem rust fungus</name>
    <dbReference type="NCBI Taxonomy" id="418459"/>
    <lineage>
        <taxon>Eukaryota</taxon>
        <taxon>Fungi</taxon>
        <taxon>Dikarya</taxon>
        <taxon>Basidiomycota</taxon>
        <taxon>Pucciniomycotina</taxon>
        <taxon>Pucciniomycetes</taxon>
        <taxon>Pucciniales</taxon>
        <taxon>Pucciniaceae</taxon>
        <taxon>Puccinia</taxon>
    </lineage>
</organism>
<reference evidence="2" key="2">
    <citation type="journal article" date="2011" name="Proc. Natl. Acad. Sci. U.S.A.">
        <title>Obligate biotrophy features unraveled by the genomic analysis of rust fungi.</title>
        <authorList>
            <person name="Duplessis S."/>
            <person name="Cuomo C.A."/>
            <person name="Lin Y.-C."/>
            <person name="Aerts A."/>
            <person name="Tisserant E."/>
            <person name="Veneault-Fourrey C."/>
            <person name="Joly D.L."/>
            <person name="Hacquard S."/>
            <person name="Amselem J."/>
            <person name="Cantarel B.L."/>
            <person name="Chiu R."/>
            <person name="Coutinho P.M."/>
            <person name="Feau N."/>
            <person name="Field M."/>
            <person name="Frey P."/>
            <person name="Gelhaye E."/>
            <person name="Goldberg J."/>
            <person name="Grabherr M.G."/>
            <person name="Kodira C.D."/>
            <person name="Kohler A."/>
            <person name="Kuees U."/>
            <person name="Lindquist E.A."/>
            <person name="Lucas S.M."/>
            <person name="Mago R."/>
            <person name="Mauceli E."/>
            <person name="Morin E."/>
            <person name="Murat C."/>
            <person name="Pangilinan J.L."/>
            <person name="Park R."/>
            <person name="Pearson M."/>
            <person name="Quesneville H."/>
            <person name="Rouhier N."/>
            <person name="Sakthikumar S."/>
            <person name="Salamov A.A."/>
            <person name="Schmutz J."/>
            <person name="Selles B."/>
            <person name="Shapiro H."/>
            <person name="Tanguay P."/>
            <person name="Tuskan G.A."/>
            <person name="Henrissat B."/>
            <person name="Van de Peer Y."/>
            <person name="Rouze P."/>
            <person name="Ellis J.G."/>
            <person name="Dodds P.N."/>
            <person name="Schein J.E."/>
            <person name="Zhong S."/>
            <person name="Hamelin R.C."/>
            <person name="Grigoriev I.V."/>
            <person name="Szabo L.J."/>
            <person name="Martin F."/>
        </authorList>
    </citation>
    <scope>NUCLEOTIDE SEQUENCE [LARGE SCALE GENOMIC DNA]</scope>
    <source>
        <strain evidence="2">CRL 75-36-700-3 / race SCCL</strain>
    </source>
</reference>
<keyword evidence="2" id="KW-1185">Reference proteome</keyword>
<reference key="1">
    <citation type="submission" date="2007-01" db="EMBL/GenBank/DDBJ databases">
        <title>The Genome Sequence of Puccinia graminis f. sp. tritici Strain CRL 75-36-700-3.</title>
        <authorList>
            <consortium name="The Broad Institute Genome Sequencing Platform"/>
            <person name="Birren B."/>
            <person name="Lander E."/>
            <person name="Galagan J."/>
            <person name="Nusbaum C."/>
            <person name="Devon K."/>
            <person name="Cuomo C."/>
            <person name="Jaffe D."/>
            <person name="Butler J."/>
            <person name="Alvarez P."/>
            <person name="Gnerre S."/>
            <person name="Grabherr M."/>
            <person name="Mauceli E."/>
            <person name="Brockman W."/>
            <person name="Young S."/>
            <person name="LaButti K."/>
            <person name="Sykes S."/>
            <person name="DeCaprio D."/>
            <person name="Crawford M."/>
            <person name="Koehrsen M."/>
            <person name="Engels R."/>
            <person name="Montgomery P."/>
            <person name="Pearson M."/>
            <person name="Howarth C."/>
            <person name="Larson L."/>
            <person name="White J."/>
            <person name="Zeng Q."/>
            <person name="Kodira C."/>
            <person name="Yandava C."/>
            <person name="Alvarado L."/>
            <person name="O'Leary S."/>
            <person name="Szabo L."/>
            <person name="Dean R."/>
            <person name="Schein J."/>
        </authorList>
    </citation>
    <scope>NUCLEOTIDE SEQUENCE</scope>
    <source>
        <strain>CRL 75-36-700-3</strain>
    </source>
</reference>
<accession>E3JZP1</accession>
<name>E3JZP1_PUCGT</name>